<gene>
    <name evidence="1" type="ORF">OCV99_04075</name>
</gene>
<organism evidence="1 2">
    <name type="scientific">Dorea acetigenes</name>
    <dbReference type="NCBI Taxonomy" id="2981787"/>
    <lineage>
        <taxon>Bacteria</taxon>
        <taxon>Bacillati</taxon>
        <taxon>Bacillota</taxon>
        <taxon>Clostridia</taxon>
        <taxon>Lachnospirales</taxon>
        <taxon>Lachnospiraceae</taxon>
        <taxon>Dorea</taxon>
    </lineage>
</organism>
<dbReference type="EMBL" id="JAOQJU010000002">
    <property type="protein sequence ID" value="MCU6685744.1"/>
    <property type="molecule type" value="Genomic_DNA"/>
</dbReference>
<protein>
    <submittedName>
        <fullName evidence="1">DUF5688 family protein</fullName>
    </submittedName>
</protein>
<sequence>MSYEQFLERMKQELGECAGENRRVFLQSALKNNGRIRKGITFQEAGINISPTIYMEEYYERFQRTGDIKQIVQSVMELYQQVKFKHSWEGDFVRKYTCVKDKIIYQLVNRDENMQMLRDVPYVPYLDLAIIFYVLVELNRGEERLATMLIRKEHLAWWEIEEEELYKIAQENTEKLLPYEFSAMSAAVGEMLGEEMPENIEEELYVLTNSIRNFGATAILYEHRLEGIGDYFKENYFVLPSSVHEVIMIPESKAARQNDLSAIVKEVNETQVQKEEVLSDHVYYYDRKKKELLL</sequence>
<dbReference type="InterPro" id="IPR043743">
    <property type="entry name" value="DUF5688"/>
</dbReference>
<keyword evidence="2" id="KW-1185">Reference proteome</keyword>
<accession>A0ABT2RKP1</accession>
<reference evidence="1 2" key="1">
    <citation type="journal article" date="2021" name="ISME Commun">
        <title>Automated analysis of genomic sequences facilitates high-throughput and comprehensive description of bacteria.</title>
        <authorList>
            <person name="Hitch T.C.A."/>
        </authorList>
    </citation>
    <scope>NUCLEOTIDE SEQUENCE [LARGE SCALE GENOMIC DNA]</scope>
    <source>
        <strain evidence="1 2">Sanger_03</strain>
    </source>
</reference>
<dbReference type="Pfam" id="PF18941">
    <property type="entry name" value="DUF5688"/>
    <property type="match status" value="1"/>
</dbReference>
<dbReference type="RefSeq" id="WP_158368429.1">
    <property type="nucleotide sequence ID" value="NZ_JAOQJU010000002.1"/>
</dbReference>
<evidence type="ECO:0000313" key="1">
    <source>
        <dbReference type="EMBL" id="MCU6685744.1"/>
    </source>
</evidence>
<name>A0ABT2RKP1_9FIRM</name>
<evidence type="ECO:0000313" key="2">
    <source>
        <dbReference type="Proteomes" id="UP001652431"/>
    </source>
</evidence>
<dbReference type="Proteomes" id="UP001652431">
    <property type="component" value="Unassembled WGS sequence"/>
</dbReference>
<proteinExistence type="predicted"/>
<comment type="caution">
    <text evidence="1">The sequence shown here is derived from an EMBL/GenBank/DDBJ whole genome shotgun (WGS) entry which is preliminary data.</text>
</comment>